<keyword evidence="2" id="KW-1185">Reference proteome</keyword>
<organism evidence="1 2">
    <name type="scientific">Ameiurus melas</name>
    <name type="common">Black bullhead</name>
    <name type="synonym">Silurus melas</name>
    <dbReference type="NCBI Taxonomy" id="219545"/>
    <lineage>
        <taxon>Eukaryota</taxon>
        <taxon>Metazoa</taxon>
        <taxon>Chordata</taxon>
        <taxon>Craniata</taxon>
        <taxon>Vertebrata</taxon>
        <taxon>Euteleostomi</taxon>
        <taxon>Actinopterygii</taxon>
        <taxon>Neopterygii</taxon>
        <taxon>Teleostei</taxon>
        <taxon>Ostariophysi</taxon>
        <taxon>Siluriformes</taxon>
        <taxon>Ictaluridae</taxon>
        <taxon>Ameiurus</taxon>
    </lineage>
</organism>
<accession>A0A7J6A8E6</accession>
<proteinExistence type="predicted"/>
<sequence>MCPRVTGILKPIPGSIGHKLVCEGGLRQRTGMLGWSGLEEFRAWLLPLPLSAADQRERLKVRITADAAFFSEHTM</sequence>
<comment type="caution">
    <text evidence="1">The sequence shown here is derived from an EMBL/GenBank/DDBJ whole genome shotgun (WGS) entry which is preliminary data.</text>
</comment>
<evidence type="ECO:0000313" key="2">
    <source>
        <dbReference type="Proteomes" id="UP000593565"/>
    </source>
</evidence>
<dbReference type="AlphaFoldDB" id="A0A7J6A8E6"/>
<name>A0A7J6A8E6_AMEME</name>
<reference evidence="1 2" key="1">
    <citation type="submission" date="2020-02" db="EMBL/GenBank/DDBJ databases">
        <title>A chromosome-scale genome assembly of the black bullhead catfish (Ameiurus melas).</title>
        <authorList>
            <person name="Wen M."/>
            <person name="Zham M."/>
            <person name="Cabau C."/>
            <person name="Klopp C."/>
            <person name="Donnadieu C."/>
            <person name="Roques C."/>
            <person name="Bouchez O."/>
            <person name="Lampietro C."/>
            <person name="Jouanno E."/>
            <person name="Herpin A."/>
            <person name="Louis A."/>
            <person name="Berthelot C."/>
            <person name="Parey E."/>
            <person name="Roest-Crollius H."/>
            <person name="Braasch I."/>
            <person name="Postlethwait J."/>
            <person name="Robinson-Rechavi M."/>
            <person name="Echchiki A."/>
            <person name="Begum T."/>
            <person name="Montfort J."/>
            <person name="Schartl M."/>
            <person name="Bobe J."/>
            <person name="Guiguen Y."/>
        </authorList>
    </citation>
    <scope>NUCLEOTIDE SEQUENCE [LARGE SCALE GENOMIC DNA]</scope>
    <source>
        <strain evidence="1">M_S1</strain>
        <tissue evidence="1">Blood</tissue>
    </source>
</reference>
<dbReference type="Proteomes" id="UP000593565">
    <property type="component" value="Unassembled WGS sequence"/>
</dbReference>
<gene>
    <name evidence="1" type="ORF">AMELA_G00197290</name>
</gene>
<evidence type="ECO:0000313" key="1">
    <source>
        <dbReference type="EMBL" id="KAF4078257.1"/>
    </source>
</evidence>
<dbReference type="EMBL" id="JAAGNN010000017">
    <property type="protein sequence ID" value="KAF4078257.1"/>
    <property type="molecule type" value="Genomic_DNA"/>
</dbReference>
<protein>
    <submittedName>
        <fullName evidence="1">Uncharacterized protein</fullName>
    </submittedName>
</protein>